<dbReference type="RefSeq" id="WP_154318538.1">
    <property type="nucleotide sequence ID" value="NZ_CAJGAA010000002.1"/>
</dbReference>
<gene>
    <name evidence="1" type="ORF">GJU41_10210</name>
</gene>
<proteinExistence type="predicted"/>
<dbReference type="EMBL" id="WKKF01000002">
    <property type="protein sequence ID" value="MRX54347.1"/>
    <property type="molecule type" value="Genomic_DNA"/>
</dbReference>
<evidence type="ECO:0000313" key="2">
    <source>
        <dbReference type="Proteomes" id="UP000441585"/>
    </source>
</evidence>
<organism evidence="1 2">
    <name type="scientific">Metabacillus idriensis</name>
    <dbReference type="NCBI Taxonomy" id="324768"/>
    <lineage>
        <taxon>Bacteria</taxon>
        <taxon>Bacillati</taxon>
        <taxon>Bacillota</taxon>
        <taxon>Bacilli</taxon>
        <taxon>Bacillales</taxon>
        <taxon>Bacillaceae</taxon>
        <taxon>Metabacillus</taxon>
    </lineage>
</organism>
<accession>A0A6I2MAI3</accession>
<evidence type="ECO:0000313" key="1">
    <source>
        <dbReference type="EMBL" id="MRX54347.1"/>
    </source>
</evidence>
<protein>
    <submittedName>
        <fullName evidence="1">Uncharacterized protein</fullName>
    </submittedName>
</protein>
<keyword evidence="2" id="KW-1185">Reference proteome</keyword>
<dbReference type="AlphaFoldDB" id="A0A6I2MAI3"/>
<name>A0A6I2MAI3_9BACI</name>
<sequence length="70" mass="8037">MDLLSEIGTILAEKRFLLAKIVEILGELIHLLSFFQTPAKVEKARHECANHINIKKQPPKGQLLHFFMKV</sequence>
<reference evidence="1 2" key="1">
    <citation type="submission" date="2019-11" db="EMBL/GenBank/DDBJ databases">
        <title>Bacillus idriensis genome.</title>
        <authorList>
            <person name="Konopka E.N."/>
            <person name="Newman J.D."/>
        </authorList>
    </citation>
    <scope>NUCLEOTIDE SEQUENCE [LARGE SCALE GENOMIC DNA]</scope>
    <source>
        <strain evidence="1 2">DSM 19097</strain>
    </source>
</reference>
<comment type="caution">
    <text evidence="1">The sequence shown here is derived from an EMBL/GenBank/DDBJ whole genome shotgun (WGS) entry which is preliminary data.</text>
</comment>
<dbReference type="Proteomes" id="UP000441585">
    <property type="component" value="Unassembled WGS sequence"/>
</dbReference>